<evidence type="ECO:0000256" key="9">
    <source>
        <dbReference type="ARBA" id="ARBA00023175"/>
    </source>
</evidence>
<feature type="domain" description="MyTH4" evidence="17">
    <location>
        <begin position="1932"/>
        <end position="2086"/>
    </location>
</feature>
<feature type="region of interest" description="Actin-binding" evidence="12">
    <location>
        <begin position="594"/>
        <end position="616"/>
    </location>
</feature>
<dbReference type="PANTHER" id="PTHR22692:SF21">
    <property type="entry name" value="MYOSIN XVA"/>
    <property type="match status" value="1"/>
</dbReference>
<dbReference type="Gene3D" id="3.40.850.10">
    <property type="entry name" value="Kinesin motor domain"/>
    <property type="match status" value="1"/>
</dbReference>
<feature type="domain" description="MyTH4" evidence="17">
    <location>
        <begin position="881"/>
        <end position="1032"/>
    </location>
</feature>
<comment type="similarity">
    <text evidence="2 12">Belongs to the TRAFAC class myosin-kinesin ATPase superfamily. Myosin family.</text>
</comment>
<dbReference type="InterPro" id="IPR001452">
    <property type="entry name" value="SH3_domain"/>
</dbReference>
<dbReference type="SMART" id="SM00326">
    <property type="entry name" value="SH3"/>
    <property type="match status" value="1"/>
</dbReference>
<feature type="region of interest" description="Disordered" evidence="14">
    <location>
        <begin position="1155"/>
        <end position="1187"/>
    </location>
</feature>
<dbReference type="SMART" id="SM00139">
    <property type="entry name" value="MyTH4"/>
    <property type="match status" value="2"/>
</dbReference>
<dbReference type="InterPro" id="IPR001609">
    <property type="entry name" value="Myosin_head_motor_dom-like"/>
</dbReference>
<dbReference type="EMBL" id="JAHFZB010000023">
    <property type="protein sequence ID" value="KAK6476195.1"/>
    <property type="molecule type" value="Genomic_DNA"/>
</dbReference>
<organism evidence="19 20">
    <name type="scientific">Huso huso</name>
    <name type="common">Beluga</name>
    <name type="synonym">Acipenser huso</name>
    <dbReference type="NCBI Taxonomy" id="61971"/>
    <lineage>
        <taxon>Eukaryota</taxon>
        <taxon>Metazoa</taxon>
        <taxon>Chordata</taxon>
        <taxon>Craniata</taxon>
        <taxon>Vertebrata</taxon>
        <taxon>Euteleostomi</taxon>
        <taxon>Actinopterygii</taxon>
        <taxon>Chondrostei</taxon>
        <taxon>Acipenseriformes</taxon>
        <taxon>Acipenseridae</taxon>
        <taxon>Huso</taxon>
    </lineage>
</organism>
<protein>
    <submittedName>
        <fullName evidence="19">Unconventional myosin-XV isoform X1</fullName>
    </submittedName>
</protein>
<dbReference type="InterPro" id="IPR027417">
    <property type="entry name" value="P-loop_NTPase"/>
</dbReference>
<proteinExistence type="inferred from homology"/>
<dbReference type="InterPro" id="IPR036028">
    <property type="entry name" value="SH3-like_dom_sf"/>
</dbReference>
<dbReference type="PROSITE" id="PS50096">
    <property type="entry name" value="IQ"/>
    <property type="match status" value="2"/>
</dbReference>
<dbReference type="Proteomes" id="UP001369086">
    <property type="component" value="Unassembled WGS sequence"/>
</dbReference>
<evidence type="ECO:0000256" key="6">
    <source>
        <dbReference type="ARBA" id="ARBA00022741"/>
    </source>
</evidence>
<evidence type="ECO:0000256" key="5">
    <source>
        <dbReference type="ARBA" id="ARBA00022737"/>
    </source>
</evidence>
<feature type="compositionally biased region" description="Low complexity" evidence="14">
    <location>
        <begin position="1474"/>
        <end position="1506"/>
    </location>
</feature>
<evidence type="ECO:0000313" key="19">
    <source>
        <dbReference type="EMBL" id="KAK6476195.1"/>
    </source>
</evidence>
<dbReference type="Gene3D" id="3.10.20.90">
    <property type="entry name" value="Phosphatidylinositol 3-kinase Catalytic Subunit, Chain A, domain 1"/>
    <property type="match status" value="2"/>
</dbReference>
<dbReference type="Pfam" id="PF00612">
    <property type="entry name" value="IQ"/>
    <property type="match status" value="2"/>
</dbReference>
<dbReference type="InterPro" id="IPR035963">
    <property type="entry name" value="FERM_2"/>
</dbReference>
<evidence type="ECO:0000256" key="7">
    <source>
        <dbReference type="ARBA" id="ARBA00022840"/>
    </source>
</evidence>
<reference evidence="19 20" key="1">
    <citation type="submission" date="2021-05" db="EMBL/GenBank/DDBJ databases">
        <authorList>
            <person name="Zahm M."/>
            <person name="Klopp C."/>
            <person name="Cabau C."/>
            <person name="Kuhl H."/>
            <person name="Suciu R."/>
            <person name="Ciorpac M."/>
            <person name="Holostenco D."/>
            <person name="Gessner J."/>
            <person name="Wuertz S."/>
            <person name="Hohne C."/>
            <person name="Stock M."/>
            <person name="Gislard M."/>
            <person name="Lluch J."/>
            <person name="Milhes M."/>
            <person name="Lampietro C."/>
            <person name="Lopez Roques C."/>
            <person name="Donnadieu C."/>
            <person name="Du K."/>
            <person name="Schartl M."/>
            <person name="Guiguen Y."/>
        </authorList>
    </citation>
    <scope>NUCLEOTIDE SEQUENCE [LARGE SCALE GENOMIC DNA]</scope>
    <source>
        <strain evidence="19">Hh-F2</strain>
        <tissue evidence="19">Blood</tissue>
    </source>
</reference>
<feature type="coiled-coil region" evidence="13">
    <location>
        <begin position="781"/>
        <end position="808"/>
    </location>
</feature>
<dbReference type="SUPFAM" id="SSF47031">
    <property type="entry name" value="Second domain of FERM"/>
    <property type="match status" value="1"/>
</dbReference>
<dbReference type="InterPro" id="IPR019748">
    <property type="entry name" value="FERM_central"/>
</dbReference>
<dbReference type="Gene3D" id="1.20.58.530">
    <property type="match status" value="1"/>
</dbReference>
<dbReference type="SMART" id="SM00015">
    <property type="entry name" value="IQ"/>
    <property type="match status" value="3"/>
</dbReference>
<dbReference type="Gene3D" id="1.10.10.820">
    <property type="match status" value="1"/>
</dbReference>
<feature type="domain" description="Myosin motor" evidence="18">
    <location>
        <begin position="38"/>
        <end position="715"/>
    </location>
</feature>
<dbReference type="InterPro" id="IPR036961">
    <property type="entry name" value="Kinesin_motor_dom_sf"/>
</dbReference>
<keyword evidence="20" id="KW-1185">Reference proteome</keyword>
<dbReference type="SMART" id="SM00242">
    <property type="entry name" value="MYSc"/>
    <property type="match status" value="1"/>
</dbReference>
<evidence type="ECO:0000256" key="10">
    <source>
        <dbReference type="ARBA" id="ARBA00023203"/>
    </source>
</evidence>
<evidence type="ECO:0000256" key="12">
    <source>
        <dbReference type="PROSITE-ProRule" id="PRU00782"/>
    </source>
</evidence>
<keyword evidence="9 12" id="KW-0505">Motor protein</keyword>
<gene>
    <name evidence="19" type="ORF">HHUSO_G24242</name>
</gene>
<dbReference type="Pfam" id="PF00784">
    <property type="entry name" value="MyTH4"/>
    <property type="match status" value="2"/>
</dbReference>
<dbReference type="PRINTS" id="PR00193">
    <property type="entry name" value="MYOSINHEAVY"/>
</dbReference>
<keyword evidence="6 12" id="KW-0547">Nucleotide-binding</keyword>
<feature type="compositionally biased region" description="Polar residues" evidence="14">
    <location>
        <begin position="1231"/>
        <end position="1243"/>
    </location>
</feature>
<evidence type="ECO:0000256" key="13">
    <source>
        <dbReference type="SAM" id="Coils"/>
    </source>
</evidence>
<keyword evidence="3 11" id="KW-0728">SH3 domain</keyword>
<evidence type="ECO:0000259" key="17">
    <source>
        <dbReference type="PROSITE" id="PS51016"/>
    </source>
</evidence>
<evidence type="ECO:0000256" key="14">
    <source>
        <dbReference type="SAM" id="MobiDB-lite"/>
    </source>
</evidence>
<evidence type="ECO:0000259" key="15">
    <source>
        <dbReference type="PROSITE" id="PS50002"/>
    </source>
</evidence>
<dbReference type="CDD" id="cd14473">
    <property type="entry name" value="FERM_B-lobe"/>
    <property type="match status" value="1"/>
</dbReference>
<dbReference type="Gene3D" id="6.20.240.20">
    <property type="match status" value="1"/>
</dbReference>
<feature type="domain" description="FERM" evidence="16">
    <location>
        <begin position="2091"/>
        <end position="2412"/>
    </location>
</feature>
<dbReference type="Gene3D" id="1.25.40.530">
    <property type="entry name" value="MyTH4 domain"/>
    <property type="match status" value="3"/>
</dbReference>
<dbReference type="PANTHER" id="PTHR22692">
    <property type="entry name" value="MYOSIN VII, XV"/>
    <property type="match status" value="1"/>
</dbReference>
<feature type="binding site" evidence="12">
    <location>
        <begin position="131"/>
        <end position="138"/>
    </location>
    <ligand>
        <name>ATP</name>
        <dbReference type="ChEBI" id="CHEBI:30616"/>
    </ligand>
</feature>
<keyword evidence="4" id="KW-0963">Cytoplasm</keyword>
<evidence type="ECO:0000313" key="20">
    <source>
        <dbReference type="Proteomes" id="UP001369086"/>
    </source>
</evidence>
<dbReference type="InterPro" id="IPR051567">
    <property type="entry name" value="Unconventional_Myosin_ATPase"/>
</dbReference>
<dbReference type="InterPro" id="IPR000857">
    <property type="entry name" value="MyTH4_dom"/>
</dbReference>
<dbReference type="InterPro" id="IPR000299">
    <property type="entry name" value="FERM_domain"/>
</dbReference>
<evidence type="ECO:0000256" key="4">
    <source>
        <dbReference type="ARBA" id="ARBA00022490"/>
    </source>
</evidence>
<dbReference type="CDD" id="cd13201">
    <property type="entry name" value="FERM_C_MyoXV"/>
    <property type="match status" value="1"/>
</dbReference>
<dbReference type="InterPro" id="IPR000048">
    <property type="entry name" value="IQ_motif_EF-hand-BS"/>
</dbReference>
<evidence type="ECO:0000259" key="16">
    <source>
        <dbReference type="PROSITE" id="PS50057"/>
    </source>
</evidence>
<evidence type="ECO:0000256" key="11">
    <source>
        <dbReference type="PROSITE-ProRule" id="PRU00192"/>
    </source>
</evidence>
<evidence type="ECO:0000256" key="2">
    <source>
        <dbReference type="ARBA" id="ARBA00008314"/>
    </source>
</evidence>
<dbReference type="CDD" id="cd23767">
    <property type="entry name" value="IQCD"/>
    <property type="match status" value="1"/>
</dbReference>
<dbReference type="InterPro" id="IPR011993">
    <property type="entry name" value="PH-like_dom_sf"/>
</dbReference>
<evidence type="ECO:0000256" key="8">
    <source>
        <dbReference type="ARBA" id="ARBA00023123"/>
    </source>
</evidence>
<dbReference type="PROSITE" id="PS50002">
    <property type="entry name" value="SH3"/>
    <property type="match status" value="1"/>
</dbReference>
<keyword evidence="7 12" id="KW-0067">ATP-binding</keyword>
<dbReference type="PROSITE" id="PS50057">
    <property type="entry name" value="FERM_3"/>
    <property type="match status" value="1"/>
</dbReference>
<dbReference type="Gene3D" id="1.20.5.190">
    <property type="match status" value="1"/>
</dbReference>
<dbReference type="PROSITE" id="PS51016">
    <property type="entry name" value="MYTH4"/>
    <property type="match status" value="2"/>
</dbReference>
<feature type="region of interest" description="Disordered" evidence="14">
    <location>
        <begin position="1454"/>
        <end position="1520"/>
    </location>
</feature>
<evidence type="ECO:0000259" key="18">
    <source>
        <dbReference type="PROSITE" id="PS51456"/>
    </source>
</evidence>
<dbReference type="SUPFAM" id="SSF52540">
    <property type="entry name" value="P-loop containing nucleoside triphosphate hydrolases"/>
    <property type="match status" value="1"/>
</dbReference>
<dbReference type="Gene3D" id="1.20.120.720">
    <property type="entry name" value="Myosin VI head, motor domain, U50 subdomain"/>
    <property type="match status" value="1"/>
</dbReference>
<comment type="subcellular location">
    <subcellularLocation>
        <location evidence="1">Cytoplasm</location>
    </subcellularLocation>
</comment>
<dbReference type="Pfam" id="PF00063">
    <property type="entry name" value="Myosin_head"/>
    <property type="match status" value="1"/>
</dbReference>
<keyword evidence="8 12" id="KW-0518">Myosin</keyword>
<dbReference type="InterPro" id="IPR041795">
    <property type="entry name" value="MyoXV_FERM_C"/>
</dbReference>
<name>A0ABR0YUC4_HUSHU</name>
<feature type="region of interest" description="Disordered" evidence="14">
    <location>
        <begin position="1334"/>
        <end position="1390"/>
    </location>
</feature>
<dbReference type="InterPro" id="IPR038185">
    <property type="entry name" value="MyTH4_dom_sf"/>
</dbReference>
<evidence type="ECO:0000256" key="3">
    <source>
        <dbReference type="ARBA" id="ARBA00022443"/>
    </source>
</evidence>
<feature type="domain" description="SH3" evidence="15">
    <location>
        <begin position="1756"/>
        <end position="1817"/>
    </location>
</feature>
<keyword evidence="5" id="KW-0677">Repeat</keyword>
<dbReference type="Pfam" id="PF00373">
    <property type="entry name" value="FERM_M"/>
    <property type="match status" value="1"/>
</dbReference>
<keyword evidence="10 12" id="KW-0009">Actin-binding</keyword>
<dbReference type="Gene3D" id="2.30.30.40">
    <property type="entry name" value="SH3 Domains"/>
    <property type="match status" value="1"/>
</dbReference>
<feature type="region of interest" description="Disordered" evidence="14">
    <location>
        <begin position="1202"/>
        <end position="1245"/>
    </location>
</feature>
<accession>A0ABR0YUC4</accession>
<keyword evidence="13" id="KW-0175">Coiled coil</keyword>
<dbReference type="SUPFAM" id="SSF50044">
    <property type="entry name" value="SH3-domain"/>
    <property type="match status" value="1"/>
</dbReference>
<evidence type="ECO:0000256" key="1">
    <source>
        <dbReference type="ARBA" id="ARBA00004496"/>
    </source>
</evidence>
<dbReference type="Pfam" id="PF26570">
    <property type="entry name" value="MYO15"/>
    <property type="match status" value="1"/>
</dbReference>
<dbReference type="PROSITE" id="PS51456">
    <property type="entry name" value="MYOSIN_MOTOR"/>
    <property type="match status" value="1"/>
</dbReference>
<dbReference type="Gene3D" id="2.30.29.30">
    <property type="entry name" value="Pleckstrin-homology domain (PH domain)/Phosphotyrosine-binding domain (PTB)"/>
    <property type="match status" value="1"/>
</dbReference>
<sequence>MTEEGPGPQPAAESNLDGEMYSIRNLSSMRYREQSEEDGVEDMTQLEDLHEASVLYNLKQRFSRELIYTYIGSILVSINPYKMNNIYGTDVVLQYEGRALGENPPHLFAIANVSYTKMMDAKQNQCIIISGESGSGKTEATKLILRYLAAIHHKRNVTQQILESTPLLESFGNAKTVRNDNSSRFGKYVEIFLEEGVISGAITSQYLLEKSRIVFQAKNERNYHIFYEMLAGLSTQQKQKLYIQEAETYYYLNQGGNCEIPGKSDAEDFRRLLSAMEILGFSAEDQNSIFRVLSSILHLGNVYFEKSEIDSQEVASVVSAQEIRAVAELLQISPDGLQKSITFKVTETMREKIFTPLTVESAVDARDAIAKILYSLLFNWLTDKINQVVYPKNEALSIAILDIYGFEDLSLNSFEQLCINYANEYLQFFFNKIIFKEEQDEYTREQIDWKEISFSDNQPCIDLVAQKPYGILRILDDQSCFPQATDNTFLQKCHYHHGSNPLYSKPKMPLPEFTIKHFAGKVTYQAHKFLDKNHDQVRQDVLELFVSSKNKMVANLFSNHRHALSQQKNIMSKSSTITRRYQAPTVAAKFQQSLLELVEKMERCSSFFVRCIKPNHKKEPSLFETEAVSTQLRYSGIMETIRIRKEGYPVRVPFQTFINRYKSLLGSKQEILPDGESCAAMLKKLCPVKKGTYQVGVSKFFMKEELHQLLESKRDRVLHVAALTLQRYTRMFLVRRRYQSMRRKIIRLQAHSRGYMTRKRFVKMKASLIKFRSLIHMYVNRKRYIKMKEEACRRAEEEQKQIEMELTKREVVNVTHLVIPAELGGLLQAVAGGKEVHSDCLALVQAPKVQEESQLTLPLDINNYPISKYVQVHFKEPYFGMLTAPLESPLSHVEDDLKQEAMAVFIMVLRFMGDPHLNGAQENLFGNYIIQKGLSTPGLRDEILSQIANQVWKNTNNVNAERGWLLLAGCLSAFAPSPKLEKYLLKYVSDHAYDGYKSVCQHRLMQAMQKSQYGPETARTYPLTLLEWTANRKRASMVLQVYCFDGENFLGPVHSWTTGEELAGDILRHRAVSEGWRGWSVCMKEQSQWAELAGHDYVMDLISDLELMTDFPKQKSYFLISAEGQARARSNGKVSVFGNGFESDEDTPMPHAVRARAMPPSSLPDSDGYYSHVDSDTFSEPPSQKGMDRYLDSLFDPVLSYGNGDLEKPSTMSTRMKGGGKVGGRTRDGEQPNTTGPAPSGQPTVVPVMSVMGGMMPGMHGMPIMPTFPNTPGMDQSLLAQQQAFINQQALMLAQQMTMQAMALQQQMTSPLSSPVGSPVGSYPPSPLFQSPYSTSAVPPLPRAAVPAPNKPPRSTHAKPVAFPAPSKEKPAVKSTPASSGPPRVAPAQEPVRHTVVTSEPFPEPSHNIKDIIKQYQPPTPHSNELVRKEPGKVFVKKLDPHDEAMLILKGQMPPQTQQKRAPDAAPAAPPSARPAARPAISPAARPAASPATRPAASPASSPSAATDKGSQETVAKLKPVTSTKLKKVIPPVPAGSAQSSSAMAAVSRQLPVEDEKIQTQLHRKSSEEYYTYNNVPWKIYIRKEVFYPKDSFNNPLVLDLIFKQIVNDAFSETCIRITKEERLKMRALLAENKVDLSSVIREESIKKRVVTAARDTWDVYFSCLFPAAGSVGTGVQILAVSHQGIKLLKVMKSSGTIAEHFRVLRAYSYTDIMFVTIPSKNMLEFNLTNEKLILFSSRAPQVKNMIDYFITELKKDSDYVVAVRNYVTDDRTLLSFHKGDIIRLQPMDGLETGWKFGAIHGRAGIFPTEYVQPVAAPNFINLPVDRKEEPKNKQGKVAASAAVAVAVVSAAAAHELDQTTEESPAVSQYTETLGDYPGVELDEAILQDSQYTMVEFAKKYFREAQRKKSESFKQKSKKGKDLRDPADMVKYTKSPIQESLIDFSDDNMNRVAAEVFLAIMKFMGDYPLKGHTEQDVIGIILKHCGEHAVMKDETYCQIIKQVTCNASSKPDSCQRGWRILYILTAYYRCSEVLKPFLLRFLQDICRSPGLHFQGIAKACEQNLRKTFQFGGRIEFPSGMELKAMVAGRSSKRQLFLLPGGIERHLKIKTCSVALDVIEELCYEMALHRHEALDEYAIFVVTNRGQNVRPLNKKEYILDIATEAEQMDGNYSFWFRRVIWSQPLKFDNELYVTMHYNQVLPDYLKALLTVLPQGKVSEPQLQQVSKLAALQHRAKDSIYLPTVREVQEYIPPQFFGQQRPQPWLNMVTQHMQQVQALSPHQARVQFLGLVSAFPMFGSSFFYIQSSSNSSIVSPCVLAINQNGLNFLNKETHELTVKFPLKEVQSTRTQRPTAGSSVPYVEIMLGDLMSQRITQLQLEQGLELCRVIAMHMDNLLSAREKRLTLPPSEITLL</sequence>
<dbReference type="Pfam" id="PF07653">
    <property type="entry name" value="SH3_2"/>
    <property type="match status" value="1"/>
</dbReference>
<comment type="caution">
    <text evidence="19">The sequence shown here is derived from an EMBL/GenBank/DDBJ whole genome shotgun (WGS) entry which is preliminary data.</text>
</comment>
<dbReference type="InterPro" id="IPR059004">
    <property type="entry name" value="MYO15"/>
</dbReference>